<accession>A0ABU9GC56</accession>
<organism evidence="1 2">
    <name type="scientific">Cobetia marina</name>
    <name type="common">Deleya marina</name>
    <dbReference type="NCBI Taxonomy" id="28258"/>
    <lineage>
        <taxon>Bacteria</taxon>
        <taxon>Pseudomonadati</taxon>
        <taxon>Pseudomonadota</taxon>
        <taxon>Gammaproteobacteria</taxon>
        <taxon>Oceanospirillales</taxon>
        <taxon>Halomonadaceae</taxon>
        <taxon>Cobetia</taxon>
    </lineage>
</organism>
<evidence type="ECO:0008006" key="3">
    <source>
        <dbReference type="Google" id="ProtNLM"/>
    </source>
</evidence>
<dbReference type="GeneID" id="43177666"/>
<name>A0ABU9GC56_COBMA</name>
<keyword evidence="2" id="KW-1185">Reference proteome</keyword>
<gene>
    <name evidence="1" type="ORF">V6243_04350</name>
</gene>
<dbReference type="InterPro" id="IPR011990">
    <property type="entry name" value="TPR-like_helical_dom_sf"/>
</dbReference>
<sequence>MNIRESVCRLGVLGVMVGWLAGCGSIDSMRESRPDAGDRLEYLNERYQQLMVQGRTCLELEDVASPMVDCQRLLREAERLHVEYPRNPEVLYFNALLSHAAGRGDKAQFFLDQMSIGPSHPPEAFVLRSQLALEEGNTTLARNVLERGMLLHPNYAGLYEGLAAVGYVEGRYDDAEQQLTLASRLGAPAWRVEYHRGLINEAQGHLANACRQFDASLARRQDHQPARAHLLRLATAGHCRGDALKAAAGGMRISS</sequence>
<protein>
    <recommendedName>
        <fullName evidence="3">Tetratricopeptide repeat protein</fullName>
    </recommendedName>
</protein>
<dbReference type="Gene3D" id="1.25.40.10">
    <property type="entry name" value="Tetratricopeptide repeat domain"/>
    <property type="match status" value="1"/>
</dbReference>
<dbReference type="Proteomes" id="UP001378242">
    <property type="component" value="Unassembled WGS sequence"/>
</dbReference>
<dbReference type="EMBL" id="JBAKAP010000003">
    <property type="protein sequence ID" value="MEL0616053.1"/>
    <property type="molecule type" value="Genomic_DNA"/>
</dbReference>
<dbReference type="SUPFAM" id="SSF48452">
    <property type="entry name" value="TPR-like"/>
    <property type="match status" value="1"/>
</dbReference>
<comment type="caution">
    <text evidence="1">The sequence shown here is derived from an EMBL/GenBank/DDBJ whole genome shotgun (WGS) entry which is preliminary data.</text>
</comment>
<dbReference type="PROSITE" id="PS51257">
    <property type="entry name" value="PROKAR_LIPOPROTEIN"/>
    <property type="match status" value="1"/>
</dbReference>
<dbReference type="RefSeq" id="WP_084208468.1">
    <property type="nucleotide sequence ID" value="NZ_CP017114.1"/>
</dbReference>
<proteinExistence type="predicted"/>
<evidence type="ECO:0000313" key="2">
    <source>
        <dbReference type="Proteomes" id="UP001378242"/>
    </source>
</evidence>
<reference evidence="1 2" key="1">
    <citation type="submission" date="2024-02" db="EMBL/GenBank/DDBJ databases">
        <title>Bacteria isolated from the canopy kelp, Nereocystis luetkeana.</title>
        <authorList>
            <person name="Pfister C.A."/>
            <person name="Younker I.T."/>
            <person name="Light S.H."/>
        </authorList>
    </citation>
    <scope>NUCLEOTIDE SEQUENCE [LARGE SCALE GENOMIC DNA]</scope>
    <source>
        <strain evidence="1 2">TI.5.07</strain>
    </source>
</reference>
<evidence type="ECO:0000313" key="1">
    <source>
        <dbReference type="EMBL" id="MEL0616053.1"/>
    </source>
</evidence>